<gene>
    <name evidence="3" type="ORF">NG799_03125</name>
</gene>
<dbReference type="EMBL" id="JAMXFF010000003">
    <property type="protein sequence ID" value="MCT7965324.1"/>
    <property type="molecule type" value="Genomic_DNA"/>
</dbReference>
<dbReference type="Pfam" id="PF07007">
    <property type="entry name" value="LprI"/>
    <property type="match status" value="2"/>
</dbReference>
<dbReference type="InterPro" id="IPR009739">
    <property type="entry name" value="LprI-like_N"/>
</dbReference>
<evidence type="ECO:0000259" key="2">
    <source>
        <dbReference type="Pfam" id="PF07007"/>
    </source>
</evidence>
<protein>
    <submittedName>
        <fullName evidence="3">Lysozyme inhibitor LprI family protein</fullName>
    </submittedName>
</protein>
<sequence length="224" mass="25661">MKEINRDQVWRWLGGLGLGGMTAIAVMWNQPNVVAQPRLNCNNPRSQSEMNACAGERWQASDRELNEIYQAVIPELSNTRRQQLVTAQRAWVTFRDSECTFYSSFAEGGTMQPMLRSGCLADLTDIRTFELYQYSWGEIPPAEGQSYQAVDNRLNEVYQQVMRQLSGKRKEQLRTAQLDWIKYRDALCEFERSGGGNAGFNMCQIRLTEVRTAQLEEHLGYSGL</sequence>
<feature type="domain" description="Lysozyme inhibitor LprI-like N-terminal" evidence="2">
    <location>
        <begin position="144"/>
        <end position="215"/>
    </location>
</feature>
<reference evidence="3 4" key="1">
    <citation type="journal article" date="2022" name="Front. Microbiol.">
        <title>High genomic differentiation and limited gene flow indicate recent cryptic speciation within the genus Laspinema (cyanobacteria).</title>
        <authorList>
            <person name="Stanojkovic A."/>
            <person name="Skoupy S."/>
            <person name="Skaloud P."/>
            <person name="Dvorak P."/>
        </authorList>
    </citation>
    <scope>NUCLEOTIDE SEQUENCE [LARGE SCALE GENOMIC DNA]</scope>
    <source>
        <strain evidence="3 4">D2a</strain>
    </source>
</reference>
<name>A0ABT2MKQ2_9CYAN</name>
<keyword evidence="4" id="KW-1185">Reference proteome</keyword>
<keyword evidence="1" id="KW-0812">Transmembrane</keyword>
<feature type="domain" description="Lysozyme inhibitor LprI-like N-terminal" evidence="2">
    <location>
        <begin position="41"/>
        <end position="131"/>
    </location>
</feature>
<organism evidence="3 4">
    <name type="scientific">Laspinema palackyanum D2a</name>
    <dbReference type="NCBI Taxonomy" id="2953684"/>
    <lineage>
        <taxon>Bacteria</taxon>
        <taxon>Bacillati</taxon>
        <taxon>Cyanobacteriota</taxon>
        <taxon>Cyanophyceae</taxon>
        <taxon>Oscillatoriophycideae</taxon>
        <taxon>Oscillatoriales</taxon>
        <taxon>Laspinemataceae</taxon>
        <taxon>Laspinema</taxon>
        <taxon>Laspinema palackyanum</taxon>
    </lineage>
</organism>
<evidence type="ECO:0000313" key="3">
    <source>
        <dbReference type="EMBL" id="MCT7965324.1"/>
    </source>
</evidence>
<dbReference type="RefSeq" id="WP_368005027.1">
    <property type="nucleotide sequence ID" value="NZ_JAMXFF010000003.1"/>
</dbReference>
<keyword evidence="1" id="KW-1133">Transmembrane helix</keyword>
<dbReference type="PANTHER" id="PTHR39176">
    <property type="entry name" value="PERIPLASMIC PROTEIN-RELATED"/>
    <property type="match status" value="1"/>
</dbReference>
<dbReference type="PANTHER" id="PTHR39176:SF1">
    <property type="entry name" value="PERIPLASMIC PROTEIN"/>
    <property type="match status" value="1"/>
</dbReference>
<evidence type="ECO:0000256" key="1">
    <source>
        <dbReference type="SAM" id="Phobius"/>
    </source>
</evidence>
<accession>A0ABT2MKQ2</accession>
<proteinExistence type="predicted"/>
<feature type="transmembrane region" description="Helical" evidence="1">
    <location>
        <begin position="9"/>
        <end position="28"/>
    </location>
</feature>
<comment type="caution">
    <text evidence="3">The sequence shown here is derived from an EMBL/GenBank/DDBJ whole genome shotgun (WGS) entry which is preliminary data.</text>
</comment>
<evidence type="ECO:0000313" key="4">
    <source>
        <dbReference type="Proteomes" id="UP001525890"/>
    </source>
</evidence>
<dbReference type="Proteomes" id="UP001525890">
    <property type="component" value="Unassembled WGS sequence"/>
</dbReference>
<keyword evidence="1" id="KW-0472">Membrane</keyword>
<dbReference type="Gene3D" id="1.20.1270.180">
    <property type="match status" value="2"/>
</dbReference>